<keyword evidence="2" id="KW-1277">Toxin-antitoxin system</keyword>
<evidence type="ECO:0000256" key="2">
    <source>
        <dbReference type="ARBA" id="ARBA00022649"/>
    </source>
</evidence>
<dbReference type="Proteomes" id="UP001597469">
    <property type="component" value="Unassembled WGS sequence"/>
</dbReference>
<dbReference type="NCBIfam" id="TIGR02116">
    <property type="entry name" value="toxin_Txe_YoeB"/>
    <property type="match status" value="1"/>
</dbReference>
<evidence type="ECO:0000256" key="1">
    <source>
        <dbReference type="ARBA" id="ARBA00008172"/>
    </source>
</evidence>
<comment type="caution">
    <text evidence="7">The sequence shown here is derived from an EMBL/GenBank/DDBJ whole genome shotgun (WGS) entry which is preliminary data.</text>
</comment>
<dbReference type="InterPro" id="IPR009614">
    <property type="entry name" value="YoeB_toxin"/>
</dbReference>
<evidence type="ECO:0000313" key="8">
    <source>
        <dbReference type="Proteomes" id="UP001597469"/>
    </source>
</evidence>
<dbReference type="RefSeq" id="WP_381522276.1">
    <property type="nucleotide sequence ID" value="NZ_JBHULN010000005.1"/>
</dbReference>
<comment type="similarity">
    <text evidence="1">Belongs to the YoeB family.</text>
</comment>
<evidence type="ECO:0000256" key="3">
    <source>
        <dbReference type="ARBA" id="ARBA00022722"/>
    </source>
</evidence>
<gene>
    <name evidence="7" type="ORF">ACFSUS_10500</name>
</gene>
<organism evidence="7 8">
    <name type="scientific">Spirosoma soli</name>
    <dbReference type="NCBI Taxonomy" id="1770529"/>
    <lineage>
        <taxon>Bacteria</taxon>
        <taxon>Pseudomonadati</taxon>
        <taxon>Bacteroidota</taxon>
        <taxon>Cytophagia</taxon>
        <taxon>Cytophagales</taxon>
        <taxon>Cytophagaceae</taxon>
        <taxon>Spirosoma</taxon>
    </lineage>
</organism>
<keyword evidence="8" id="KW-1185">Reference proteome</keyword>
<keyword evidence="3" id="KW-0540">Nuclease</keyword>
<dbReference type="PANTHER" id="PTHR38039">
    <property type="entry name" value="TOXIN YOEB"/>
    <property type="match status" value="1"/>
</dbReference>
<name>A0ABW5M1Y5_9BACT</name>
<dbReference type="Gene3D" id="3.30.2310.20">
    <property type="entry name" value="RelE-like"/>
    <property type="match status" value="1"/>
</dbReference>
<dbReference type="SUPFAM" id="SSF143011">
    <property type="entry name" value="RelE-like"/>
    <property type="match status" value="1"/>
</dbReference>
<keyword evidence="5" id="KW-0378">Hydrolase</keyword>
<proteinExistence type="inferred from homology"/>
<reference evidence="8" key="1">
    <citation type="journal article" date="2019" name="Int. J. Syst. Evol. Microbiol.">
        <title>The Global Catalogue of Microorganisms (GCM) 10K type strain sequencing project: providing services to taxonomists for standard genome sequencing and annotation.</title>
        <authorList>
            <consortium name="The Broad Institute Genomics Platform"/>
            <consortium name="The Broad Institute Genome Sequencing Center for Infectious Disease"/>
            <person name="Wu L."/>
            <person name="Ma J."/>
        </authorList>
    </citation>
    <scope>NUCLEOTIDE SEQUENCE [LARGE SCALE GENOMIC DNA]</scope>
    <source>
        <strain evidence="8">KCTC 42805</strain>
    </source>
</reference>
<dbReference type="PANTHER" id="PTHR38039:SF1">
    <property type="entry name" value="TOXIN YOEB"/>
    <property type="match status" value="1"/>
</dbReference>
<protein>
    <recommendedName>
        <fullName evidence="6">Putative mRNA interferase YoeB</fullName>
    </recommendedName>
</protein>
<evidence type="ECO:0000256" key="4">
    <source>
        <dbReference type="ARBA" id="ARBA00022759"/>
    </source>
</evidence>
<evidence type="ECO:0000313" key="7">
    <source>
        <dbReference type="EMBL" id="MFD2571065.1"/>
    </source>
</evidence>
<keyword evidence="4" id="KW-0255">Endonuclease</keyword>
<evidence type="ECO:0000256" key="6">
    <source>
        <dbReference type="ARBA" id="ARBA00030388"/>
    </source>
</evidence>
<dbReference type="InterPro" id="IPR035093">
    <property type="entry name" value="RelE/ParE_toxin_dom_sf"/>
</dbReference>
<sequence>MRTTRVQSEALEHLAEWAAFEPKVLKRIFRIIEECCRTPFDGIGKPEPLKANKAGLWSRRISDEHRIVYEVTDTEIIIHTLRGHYDD</sequence>
<dbReference type="Pfam" id="PF06769">
    <property type="entry name" value="YoeB_toxin"/>
    <property type="match status" value="1"/>
</dbReference>
<dbReference type="EMBL" id="JBHULN010000005">
    <property type="protein sequence ID" value="MFD2571065.1"/>
    <property type="molecule type" value="Genomic_DNA"/>
</dbReference>
<evidence type="ECO:0000256" key="5">
    <source>
        <dbReference type="ARBA" id="ARBA00022801"/>
    </source>
</evidence>
<accession>A0ABW5M1Y5</accession>